<reference evidence="2" key="1">
    <citation type="submission" date="2020-06" db="EMBL/GenBank/DDBJ databases">
        <title>Draft genome of Bugula neritina, a colonial animal packing powerful symbionts and potential medicines.</title>
        <authorList>
            <person name="Rayko M."/>
        </authorList>
    </citation>
    <scope>NUCLEOTIDE SEQUENCE [LARGE SCALE GENOMIC DNA]</scope>
    <source>
        <strain evidence="2">Kwan_BN1</strain>
    </source>
</reference>
<keyword evidence="3" id="KW-1185">Reference proteome</keyword>
<evidence type="ECO:0000313" key="3">
    <source>
        <dbReference type="Proteomes" id="UP000593567"/>
    </source>
</evidence>
<gene>
    <name evidence="2" type="ORF">EB796_007209</name>
</gene>
<dbReference type="AlphaFoldDB" id="A0A7J7KA47"/>
<proteinExistence type="predicted"/>
<name>A0A7J7KA47_BUGNE</name>
<feature type="compositionally biased region" description="Basic and acidic residues" evidence="1">
    <location>
        <begin position="46"/>
        <end position="55"/>
    </location>
</feature>
<dbReference type="EMBL" id="VXIV02001062">
    <property type="protein sequence ID" value="KAF6034488.1"/>
    <property type="molecule type" value="Genomic_DNA"/>
</dbReference>
<evidence type="ECO:0000256" key="1">
    <source>
        <dbReference type="SAM" id="MobiDB-lite"/>
    </source>
</evidence>
<protein>
    <submittedName>
        <fullName evidence="2">Uncharacterized protein</fullName>
    </submittedName>
</protein>
<sequence length="67" mass="7468">MNKEGELSYQTETEAVPRLLTGYDRGAGLRYYCRTLHKVSSQRVRADVRGEEGLRHQSVSGSRGAAL</sequence>
<accession>A0A7J7KA47</accession>
<organism evidence="2 3">
    <name type="scientific">Bugula neritina</name>
    <name type="common">Brown bryozoan</name>
    <name type="synonym">Sertularia neritina</name>
    <dbReference type="NCBI Taxonomy" id="10212"/>
    <lineage>
        <taxon>Eukaryota</taxon>
        <taxon>Metazoa</taxon>
        <taxon>Spiralia</taxon>
        <taxon>Lophotrochozoa</taxon>
        <taxon>Bryozoa</taxon>
        <taxon>Gymnolaemata</taxon>
        <taxon>Cheilostomatida</taxon>
        <taxon>Flustrina</taxon>
        <taxon>Buguloidea</taxon>
        <taxon>Bugulidae</taxon>
        <taxon>Bugula</taxon>
    </lineage>
</organism>
<feature type="region of interest" description="Disordered" evidence="1">
    <location>
        <begin position="46"/>
        <end position="67"/>
    </location>
</feature>
<dbReference type="Proteomes" id="UP000593567">
    <property type="component" value="Unassembled WGS sequence"/>
</dbReference>
<evidence type="ECO:0000313" key="2">
    <source>
        <dbReference type="EMBL" id="KAF6034488.1"/>
    </source>
</evidence>
<comment type="caution">
    <text evidence="2">The sequence shown here is derived from an EMBL/GenBank/DDBJ whole genome shotgun (WGS) entry which is preliminary data.</text>
</comment>